<name>A0A4U2MM66_9BACI</name>
<reference evidence="1 2" key="1">
    <citation type="journal article" date="2019" name="Environ. Microbiol.">
        <title>An active ?-lactamase is a part of an orchestrated cell wall stress resistance network of Bacillus subtilis and related rhizosphere species.</title>
        <authorList>
            <person name="Bucher T."/>
            <person name="Keren-Paz A."/>
            <person name="Hausser J."/>
            <person name="Olender T."/>
            <person name="Cytryn E."/>
            <person name="Kolodkin-Gal I."/>
        </authorList>
    </citation>
    <scope>NUCLEOTIDE SEQUENCE [LARGE SCALE GENOMIC DNA]</scope>
    <source>
        <strain evidence="1 2">I71</strain>
    </source>
</reference>
<dbReference type="RefSeq" id="WP_137053151.1">
    <property type="nucleotide sequence ID" value="NZ_SZOM01000206.1"/>
</dbReference>
<dbReference type="AlphaFoldDB" id="A0A4U2MM66"/>
<dbReference type="EMBL" id="SZOM01000206">
    <property type="protein sequence ID" value="TKH12200.1"/>
    <property type="molecule type" value="Genomic_DNA"/>
</dbReference>
<evidence type="ECO:0000313" key="1">
    <source>
        <dbReference type="EMBL" id="TKH12200.1"/>
    </source>
</evidence>
<comment type="caution">
    <text evidence="1">The sequence shown here is derived from an EMBL/GenBank/DDBJ whole genome shotgun (WGS) entry which is preliminary data.</text>
</comment>
<evidence type="ECO:0000313" key="2">
    <source>
        <dbReference type="Proteomes" id="UP000306037"/>
    </source>
</evidence>
<protein>
    <submittedName>
        <fullName evidence="1">Uncharacterized protein</fullName>
    </submittedName>
</protein>
<sequence>MGIIGDAFKKLFSVLWDVIKWIGKLLYKLFEPIIDFLKMIVDVLFAIVDAILYFLYQVGVILVKFFVLIFETMKVLWSLVVGFARTLGSLHYSPRGSSGNGYSSYIGKLFGMLGEFQLNSVATILLFAIWFTTAVAAMKYISSTRVGGD</sequence>
<accession>A0A4U2MM66</accession>
<gene>
    <name evidence="1" type="ORF">FC694_22565</name>
</gene>
<dbReference type="Proteomes" id="UP000306037">
    <property type="component" value="Unassembled WGS sequence"/>
</dbReference>
<organism evidence="1 2">
    <name type="scientific">Bacillus wiedmannii</name>
    <dbReference type="NCBI Taxonomy" id="1890302"/>
    <lineage>
        <taxon>Bacteria</taxon>
        <taxon>Bacillati</taxon>
        <taxon>Bacillota</taxon>
        <taxon>Bacilli</taxon>
        <taxon>Bacillales</taxon>
        <taxon>Bacillaceae</taxon>
        <taxon>Bacillus</taxon>
        <taxon>Bacillus cereus group</taxon>
    </lineage>
</organism>
<proteinExistence type="predicted"/>